<feature type="domain" description="Acyl-CoA dehydrogenase/oxidase N-terminal" evidence="2">
    <location>
        <begin position="21"/>
        <end position="120"/>
    </location>
</feature>
<keyword evidence="1" id="KW-0560">Oxidoreductase</keyword>
<dbReference type="Gene3D" id="1.20.140.10">
    <property type="entry name" value="Butyryl-CoA Dehydrogenase, subunit A, domain 3"/>
    <property type="match status" value="1"/>
</dbReference>
<dbReference type="InterPro" id="IPR046373">
    <property type="entry name" value="Acyl-CoA_Oxase/DH_mid-dom_sf"/>
</dbReference>
<comment type="caution">
    <text evidence="4">The sequence shown here is derived from an EMBL/GenBank/DDBJ whole genome shotgun (WGS) entry which is preliminary data.</text>
</comment>
<dbReference type="InterPro" id="IPR037069">
    <property type="entry name" value="AcylCoA_DH/ox_N_sf"/>
</dbReference>
<dbReference type="PIRSF" id="PIRSF016578">
    <property type="entry name" value="HsaA"/>
    <property type="match status" value="1"/>
</dbReference>
<feature type="domain" description="Acyl-CoA dehydrogenase C-terminal" evidence="3">
    <location>
        <begin position="237"/>
        <end position="353"/>
    </location>
</feature>
<dbReference type="AlphaFoldDB" id="A0A8J8K9T8"/>
<name>A0A8J8K9T8_9FLAO</name>
<accession>A0A8J8K9T8</accession>
<dbReference type="InterPro" id="IPR009100">
    <property type="entry name" value="AcylCoA_DH/oxidase_NM_dom_sf"/>
</dbReference>
<dbReference type="GO" id="GO:0003995">
    <property type="term" value="F:acyl-CoA dehydrogenase activity"/>
    <property type="evidence" value="ECO:0007669"/>
    <property type="project" value="TreeGrafter"/>
</dbReference>
<dbReference type="SUPFAM" id="SSF56645">
    <property type="entry name" value="Acyl-CoA dehydrogenase NM domain-like"/>
    <property type="match status" value="1"/>
</dbReference>
<sequence length="386" mass="43125">MDENIENNYLNLILFSKNLIAESLMEASQTDSTEEFPKETLRKLKLSRIFSAAFASEMGGENLGLIPGSNVAMLQILKNIGAGNLVMGRVLEGHINAQLLIDQFGTNLQKKNFANDAIAGHLFGVWNTQANDGTTLRENLDENFLLSGAKTFATGSDFVTRPIVTANLEDGSWQMCIVPLDKICTNTDPSWWNPMGMKASRSYKMNFENAVIPQENILGIAGDYYKQPYFSGGSIRFAAVQLGGAETLLNETIKYLRELNRTEDPYQKMRLGEMTILISSGNQWLKSAGEFLDQYMINSSKENSEIFLAHANMMRTAIEKICTKIIVLCQKCVGARGLNKPYHFERIIRDLSTYLRQPAPDVSLSEVGTFALQSDISLDNLWENKI</sequence>
<evidence type="ECO:0000259" key="2">
    <source>
        <dbReference type="Pfam" id="PF02771"/>
    </source>
</evidence>
<dbReference type="PANTHER" id="PTHR43884">
    <property type="entry name" value="ACYL-COA DEHYDROGENASE"/>
    <property type="match status" value="1"/>
</dbReference>
<reference evidence="4" key="1">
    <citation type="submission" date="2020-05" db="EMBL/GenBank/DDBJ databases">
        <title>Genomic Encyclopedia of Type Strains, Phase IV (KMG-V): Genome sequencing to study the core and pangenomes of soil and plant-associated prokaryotes.</title>
        <authorList>
            <person name="Whitman W."/>
        </authorList>
    </citation>
    <scope>NUCLEOTIDE SEQUENCE</scope>
    <source>
        <strain evidence="4">16F</strain>
    </source>
</reference>
<gene>
    <name evidence="4" type="ORF">HNQ03_003263</name>
</gene>
<proteinExistence type="predicted"/>
<dbReference type="Gene3D" id="2.40.110.10">
    <property type="entry name" value="Butyryl-CoA Dehydrogenase, subunit A, domain 2"/>
    <property type="match status" value="1"/>
</dbReference>
<dbReference type="Proteomes" id="UP000610746">
    <property type="component" value="Unassembled WGS sequence"/>
</dbReference>
<dbReference type="Pfam" id="PF02771">
    <property type="entry name" value="Acyl-CoA_dh_N"/>
    <property type="match status" value="1"/>
</dbReference>
<dbReference type="EMBL" id="JABSNO010000054">
    <property type="protein sequence ID" value="NRS94158.1"/>
    <property type="molecule type" value="Genomic_DNA"/>
</dbReference>
<dbReference type="InterPro" id="IPR013107">
    <property type="entry name" value="Acyl-CoA_DH_C"/>
</dbReference>
<evidence type="ECO:0000313" key="4">
    <source>
        <dbReference type="EMBL" id="NRS94158.1"/>
    </source>
</evidence>
<dbReference type="Pfam" id="PF08028">
    <property type="entry name" value="Acyl-CoA_dh_2"/>
    <property type="match status" value="1"/>
</dbReference>
<organism evidence="4 5">
    <name type="scientific">Frigoriflavimonas asaccharolytica</name>
    <dbReference type="NCBI Taxonomy" id="2735899"/>
    <lineage>
        <taxon>Bacteria</taxon>
        <taxon>Pseudomonadati</taxon>
        <taxon>Bacteroidota</taxon>
        <taxon>Flavobacteriia</taxon>
        <taxon>Flavobacteriales</taxon>
        <taxon>Weeksellaceae</taxon>
        <taxon>Frigoriflavimonas</taxon>
    </lineage>
</organism>
<dbReference type="RefSeq" id="WP_173780675.1">
    <property type="nucleotide sequence ID" value="NZ_JABSNO010000054.1"/>
</dbReference>
<dbReference type="GO" id="GO:0050660">
    <property type="term" value="F:flavin adenine dinucleotide binding"/>
    <property type="evidence" value="ECO:0007669"/>
    <property type="project" value="InterPro"/>
</dbReference>
<evidence type="ECO:0000313" key="5">
    <source>
        <dbReference type="Proteomes" id="UP000610746"/>
    </source>
</evidence>
<dbReference type="Gene3D" id="1.10.540.10">
    <property type="entry name" value="Acyl-CoA dehydrogenase/oxidase, N-terminal domain"/>
    <property type="match status" value="1"/>
</dbReference>
<evidence type="ECO:0000259" key="3">
    <source>
        <dbReference type="Pfam" id="PF08028"/>
    </source>
</evidence>
<evidence type="ECO:0000256" key="1">
    <source>
        <dbReference type="ARBA" id="ARBA00023002"/>
    </source>
</evidence>
<keyword evidence="5" id="KW-1185">Reference proteome</keyword>
<dbReference type="InterPro" id="IPR036250">
    <property type="entry name" value="AcylCo_DH-like_C"/>
</dbReference>
<dbReference type="SUPFAM" id="SSF47203">
    <property type="entry name" value="Acyl-CoA dehydrogenase C-terminal domain-like"/>
    <property type="match status" value="1"/>
</dbReference>
<protein>
    <submittedName>
        <fullName evidence="4">Alkylation response protein AidB-like acyl-CoA dehydrogenase</fullName>
    </submittedName>
</protein>
<dbReference type="InterPro" id="IPR013786">
    <property type="entry name" value="AcylCoA_DH/ox_N"/>
</dbReference>
<dbReference type="PANTHER" id="PTHR43884:SF12">
    <property type="entry name" value="ISOVALERYL-COA DEHYDROGENASE, MITOCHONDRIAL-RELATED"/>
    <property type="match status" value="1"/>
</dbReference>